<sequence length="51" mass="6070">MDIRENIIPMIARLPKYKLESMKTNMLCEYLCIETPGLPLEIGYFLMKKYN</sequence>
<dbReference type="AlphaFoldDB" id="A6TT64"/>
<dbReference type="HOGENOM" id="CLU_3094817_0_0_9"/>
<gene>
    <name evidence="1" type="ordered locus">Amet_3244</name>
</gene>
<organism evidence="1 2">
    <name type="scientific">Alkaliphilus metalliredigens (strain QYMF)</name>
    <dbReference type="NCBI Taxonomy" id="293826"/>
    <lineage>
        <taxon>Bacteria</taxon>
        <taxon>Bacillati</taxon>
        <taxon>Bacillota</taxon>
        <taxon>Clostridia</taxon>
        <taxon>Peptostreptococcales</taxon>
        <taxon>Natronincolaceae</taxon>
        <taxon>Alkaliphilus</taxon>
    </lineage>
</organism>
<dbReference type="KEGG" id="amt:Amet_3244"/>
<evidence type="ECO:0000313" key="1">
    <source>
        <dbReference type="EMBL" id="ABR49382.1"/>
    </source>
</evidence>
<reference evidence="2" key="1">
    <citation type="journal article" date="2016" name="Genome Announc.">
        <title>Complete genome sequence of Alkaliphilus metalliredigens strain QYMF, an alkaliphilic and metal-reducing bacterium isolated from borax-contaminated leachate ponds.</title>
        <authorList>
            <person name="Hwang C."/>
            <person name="Copeland A."/>
            <person name="Lucas S."/>
            <person name="Lapidus A."/>
            <person name="Barry K."/>
            <person name="Detter J.C."/>
            <person name="Glavina Del Rio T."/>
            <person name="Hammon N."/>
            <person name="Israni S."/>
            <person name="Dalin E."/>
            <person name="Tice H."/>
            <person name="Pitluck S."/>
            <person name="Chertkov O."/>
            <person name="Brettin T."/>
            <person name="Bruce D."/>
            <person name="Han C."/>
            <person name="Schmutz J."/>
            <person name="Larimer F."/>
            <person name="Land M.L."/>
            <person name="Hauser L."/>
            <person name="Kyrpides N."/>
            <person name="Mikhailova N."/>
            <person name="Ye Q."/>
            <person name="Zhou J."/>
            <person name="Richardson P."/>
            <person name="Fields M.W."/>
        </authorList>
    </citation>
    <scope>NUCLEOTIDE SEQUENCE [LARGE SCALE GENOMIC DNA]</scope>
    <source>
        <strain evidence="2">QYMF</strain>
    </source>
</reference>
<accession>A6TT64</accession>
<dbReference type="EMBL" id="CP000724">
    <property type="protein sequence ID" value="ABR49382.1"/>
    <property type="molecule type" value="Genomic_DNA"/>
</dbReference>
<keyword evidence="2" id="KW-1185">Reference proteome</keyword>
<proteinExistence type="predicted"/>
<dbReference type="STRING" id="293826.Amet_3244"/>
<evidence type="ECO:0000313" key="2">
    <source>
        <dbReference type="Proteomes" id="UP000001572"/>
    </source>
</evidence>
<protein>
    <submittedName>
        <fullName evidence="1">Uncharacterized protein</fullName>
    </submittedName>
</protein>
<name>A6TT64_ALKMQ</name>
<dbReference type="Proteomes" id="UP000001572">
    <property type="component" value="Chromosome"/>
</dbReference>